<sequence>MSLLNLRSLFIASFMAISAAPVAAEGYKPVGGYDKYVEEHVFAASIMEELNAHSIFVDLEYCGFIYREQDELKATRAQKGQAASCLPMLPQGNVEIFASYHTHAAFDPASYNEVPSLQDMEGDFARFENGYITTPGGRFWFVENQKRQARQLCGYRCMPFDSLYQESPDKKVPYSLTTADLEVLFNQPIE</sequence>
<dbReference type="AlphaFoldDB" id="A0A8J7LKJ5"/>
<gene>
    <name evidence="3" type="ORF">H1D41_10770</name>
</gene>
<feature type="chain" id="PRO_5035177821" evidence="1">
    <location>
        <begin position="24"/>
        <end position="190"/>
    </location>
</feature>
<evidence type="ECO:0000313" key="3">
    <source>
        <dbReference type="EMBL" id="MBI1494120.1"/>
    </source>
</evidence>
<dbReference type="RefSeq" id="WP_228848908.1">
    <property type="nucleotide sequence ID" value="NZ_JADCKQ010000007.1"/>
</dbReference>
<protein>
    <submittedName>
        <fullName evidence="3">DUF4329 domain-containing protein</fullName>
    </submittedName>
</protein>
<keyword evidence="4" id="KW-1185">Reference proteome</keyword>
<name>A0A8J7LKJ5_9RHOB</name>
<keyword evidence="1" id="KW-0732">Signal</keyword>
<dbReference type="Pfam" id="PF14220">
    <property type="entry name" value="DUF4329"/>
    <property type="match status" value="1"/>
</dbReference>
<comment type="caution">
    <text evidence="3">The sequence shown here is derived from an EMBL/GenBank/DDBJ whole genome shotgun (WGS) entry which is preliminary data.</text>
</comment>
<reference evidence="3" key="1">
    <citation type="submission" date="2020-10" db="EMBL/GenBank/DDBJ databases">
        <title>Paenihalocynthiibacter styelae gen. nov., sp. nov., isolated from stalked sea squirt Styela clava.</title>
        <authorList>
            <person name="Kim Y.-O."/>
            <person name="Yoon J.-H."/>
        </authorList>
    </citation>
    <scope>NUCLEOTIDE SEQUENCE</scope>
    <source>
        <strain evidence="3">MYP1-1</strain>
    </source>
</reference>
<evidence type="ECO:0000256" key="1">
    <source>
        <dbReference type="SAM" id="SignalP"/>
    </source>
</evidence>
<dbReference type="Proteomes" id="UP000640583">
    <property type="component" value="Unassembled WGS sequence"/>
</dbReference>
<feature type="domain" description="DUF4329" evidence="2">
    <location>
        <begin position="42"/>
        <end position="154"/>
    </location>
</feature>
<evidence type="ECO:0000259" key="2">
    <source>
        <dbReference type="Pfam" id="PF14220"/>
    </source>
</evidence>
<organism evidence="3 4">
    <name type="scientific">Halocynthiibacter styelae</name>
    <dbReference type="NCBI Taxonomy" id="2761955"/>
    <lineage>
        <taxon>Bacteria</taxon>
        <taxon>Pseudomonadati</taxon>
        <taxon>Pseudomonadota</taxon>
        <taxon>Alphaproteobacteria</taxon>
        <taxon>Rhodobacterales</taxon>
        <taxon>Paracoccaceae</taxon>
        <taxon>Halocynthiibacter</taxon>
    </lineage>
</organism>
<feature type="signal peptide" evidence="1">
    <location>
        <begin position="1"/>
        <end position="23"/>
    </location>
</feature>
<dbReference type="EMBL" id="JADCKQ010000007">
    <property type="protein sequence ID" value="MBI1494120.1"/>
    <property type="molecule type" value="Genomic_DNA"/>
</dbReference>
<dbReference type="InterPro" id="IPR025479">
    <property type="entry name" value="DUF4329"/>
</dbReference>
<evidence type="ECO:0000313" key="4">
    <source>
        <dbReference type="Proteomes" id="UP000640583"/>
    </source>
</evidence>
<accession>A0A8J7LKJ5</accession>
<proteinExistence type="predicted"/>